<name>A0A919RH74_9ACTN</name>
<dbReference type="RefSeq" id="WP_204027040.1">
    <property type="nucleotide sequence ID" value="NZ_BOOW01000023.1"/>
</dbReference>
<dbReference type="EMBL" id="BOOW01000023">
    <property type="protein sequence ID" value="GII93548.1"/>
    <property type="molecule type" value="Genomic_DNA"/>
</dbReference>
<proteinExistence type="predicted"/>
<protein>
    <submittedName>
        <fullName evidence="1">Uncharacterized protein</fullName>
    </submittedName>
</protein>
<dbReference type="AlphaFoldDB" id="A0A919RH74"/>
<organism evidence="1 2">
    <name type="scientific">Sinosporangium siamense</name>
    <dbReference type="NCBI Taxonomy" id="1367973"/>
    <lineage>
        <taxon>Bacteria</taxon>
        <taxon>Bacillati</taxon>
        <taxon>Actinomycetota</taxon>
        <taxon>Actinomycetes</taxon>
        <taxon>Streptosporangiales</taxon>
        <taxon>Streptosporangiaceae</taxon>
        <taxon>Sinosporangium</taxon>
    </lineage>
</organism>
<sequence length="238" mass="25721">MSKLTAMTAINQALQNTRLHTAKIWNPFTSIAEGPTANFSAPPGTDHKVPQLIADAKTFANATRGEKINFAGAAKNHGLLDKELEWNALTSPIFEQLRARLKTGYLKRGAESLGEFTSSVCTGFACAVLGHLALHNDLLDQGSVVELVNYDGLQGGHAFVVVNRAGTANDVDSWGPQCYTIDPWYARHRTTAPGSNPVKDMTPGSAFSDPQFNTFLKDADSRSVQVTFTHADLIQAFS</sequence>
<reference evidence="1" key="1">
    <citation type="submission" date="2021-01" db="EMBL/GenBank/DDBJ databases">
        <title>Whole genome shotgun sequence of Sinosporangium siamense NBRC 109515.</title>
        <authorList>
            <person name="Komaki H."/>
            <person name="Tamura T."/>
        </authorList>
    </citation>
    <scope>NUCLEOTIDE SEQUENCE</scope>
    <source>
        <strain evidence="1">NBRC 109515</strain>
    </source>
</reference>
<dbReference type="Proteomes" id="UP000606172">
    <property type="component" value="Unassembled WGS sequence"/>
</dbReference>
<evidence type="ECO:0000313" key="1">
    <source>
        <dbReference type="EMBL" id="GII93548.1"/>
    </source>
</evidence>
<gene>
    <name evidence="1" type="ORF">Ssi02_37790</name>
</gene>
<comment type="caution">
    <text evidence="1">The sequence shown here is derived from an EMBL/GenBank/DDBJ whole genome shotgun (WGS) entry which is preliminary data.</text>
</comment>
<keyword evidence="2" id="KW-1185">Reference proteome</keyword>
<accession>A0A919RH74</accession>
<evidence type="ECO:0000313" key="2">
    <source>
        <dbReference type="Proteomes" id="UP000606172"/>
    </source>
</evidence>